<organism evidence="1">
    <name type="scientific">marine sediment metagenome</name>
    <dbReference type="NCBI Taxonomy" id="412755"/>
    <lineage>
        <taxon>unclassified sequences</taxon>
        <taxon>metagenomes</taxon>
        <taxon>ecological metagenomes</taxon>
    </lineage>
</organism>
<reference evidence="1" key="1">
    <citation type="journal article" date="2014" name="Front. Microbiol.">
        <title>High frequency of phylogenetically diverse reductive dehalogenase-homologous genes in deep subseafloor sedimentary metagenomes.</title>
        <authorList>
            <person name="Kawai M."/>
            <person name="Futagami T."/>
            <person name="Toyoda A."/>
            <person name="Takaki Y."/>
            <person name="Nishi S."/>
            <person name="Hori S."/>
            <person name="Arai W."/>
            <person name="Tsubouchi T."/>
            <person name="Morono Y."/>
            <person name="Uchiyama I."/>
            <person name="Ito T."/>
            <person name="Fujiyama A."/>
            <person name="Inagaki F."/>
            <person name="Takami H."/>
        </authorList>
    </citation>
    <scope>NUCLEOTIDE SEQUENCE</scope>
    <source>
        <strain evidence="1">Expedition CK06-06</strain>
    </source>
</reference>
<sequence>MFSNHEVTPEEEEEVILRVAQEVRKHRMAVPAIM</sequence>
<proteinExistence type="predicted"/>
<accession>X1GXA5</accession>
<protein>
    <submittedName>
        <fullName evidence="1">Uncharacterized protein</fullName>
    </submittedName>
</protein>
<gene>
    <name evidence="1" type="ORF">S03H2_53474</name>
</gene>
<comment type="caution">
    <text evidence="1">The sequence shown here is derived from an EMBL/GenBank/DDBJ whole genome shotgun (WGS) entry which is preliminary data.</text>
</comment>
<evidence type="ECO:0000313" key="1">
    <source>
        <dbReference type="EMBL" id="GAH61812.1"/>
    </source>
</evidence>
<name>X1GXA5_9ZZZZ</name>
<dbReference type="EMBL" id="BARU01034039">
    <property type="protein sequence ID" value="GAH61812.1"/>
    <property type="molecule type" value="Genomic_DNA"/>
</dbReference>
<feature type="non-terminal residue" evidence="1">
    <location>
        <position position="34"/>
    </location>
</feature>
<dbReference type="AlphaFoldDB" id="X1GXA5"/>